<dbReference type="SUPFAM" id="SSF88874">
    <property type="entry name" value="Receptor-binding domain of short tail fibre protein gp12"/>
    <property type="match status" value="1"/>
</dbReference>
<dbReference type="EMBL" id="JBHRTA010000061">
    <property type="protein sequence ID" value="MFC3199817.1"/>
    <property type="molecule type" value="Genomic_DNA"/>
</dbReference>
<reference evidence="2" key="1">
    <citation type="journal article" date="2019" name="Int. J. Syst. Evol. Microbiol.">
        <title>The Global Catalogue of Microorganisms (GCM) 10K type strain sequencing project: providing services to taxonomists for standard genome sequencing and annotation.</title>
        <authorList>
            <consortium name="The Broad Institute Genomics Platform"/>
            <consortium name="The Broad Institute Genome Sequencing Center for Infectious Disease"/>
            <person name="Wu L."/>
            <person name="Ma J."/>
        </authorList>
    </citation>
    <scope>NUCLEOTIDE SEQUENCE [LARGE SCALE GENOMIC DNA]</scope>
    <source>
        <strain evidence="2">KCTC 52416</strain>
    </source>
</reference>
<name>A0ABV7JRK0_9SPHI</name>
<accession>A0ABV7JRK0</accession>
<evidence type="ECO:0000313" key="2">
    <source>
        <dbReference type="Proteomes" id="UP001595526"/>
    </source>
</evidence>
<dbReference type="RefSeq" id="WP_379025807.1">
    <property type="nucleotide sequence ID" value="NZ_JBHRTA010000061.1"/>
</dbReference>
<proteinExistence type="predicted"/>
<sequence>MQKTMFWIITATCIGLSGGMEAYAQERRVGIGTTEPQSVLDVVSTTRGVLIPRMTASEIEAIVSPSESELVFAVTGDGTSVNKTGFWFFQSGTWKPLTDETFVAENIYTNDGTLESPRVVNQDGKALIFGPNLVHVNGSSASVGVLTDAPTRTMDVNGGFRTQSLNAVNNVVSSPEGVLMHEVEFFEYGDVKPSYLSADHDGWYLLNGRAVSELPANAQANVVEVLGSVTNLPDATNRYSMGTTAAPGTTTGSNAVVLARANLPNVSFSYTTTSAGAHSHTFAFGNTRINSAHGGGNNIHVYWLGGTFSAGANYNINTSTLNHNHTFSVNSGGSGAPLNIAPRAINFNYFVYLGQ</sequence>
<dbReference type="Proteomes" id="UP001595526">
    <property type="component" value="Unassembled WGS sequence"/>
</dbReference>
<keyword evidence="2" id="KW-1185">Reference proteome</keyword>
<gene>
    <name evidence="1" type="ORF">ACFOET_19520</name>
</gene>
<protein>
    <recommendedName>
        <fullName evidence="3">Tail fiber protein</fullName>
    </recommendedName>
</protein>
<organism evidence="1 2">
    <name type="scientific">Parapedobacter deserti</name>
    <dbReference type="NCBI Taxonomy" id="1912957"/>
    <lineage>
        <taxon>Bacteria</taxon>
        <taxon>Pseudomonadati</taxon>
        <taxon>Bacteroidota</taxon>
        <taxon>Sphingobacteriia</taxon>
        <taxon>Sphingobacteriales</taxon>
        <taxon>Sphingobacteriaceae</taxon>
        <taxon>Parapedobacter</taxon>
    </lineage>
</organism>
<comment type="caution">
    <text evidence="1">The sequence shown here is derived from an EMBL/GenBank/DDBJ whole genome shotgun (WGS) entry which is preliminary data.</text>
</comment>
<evidence type="ECO:0000313" key="1">
    <source>
        <dbReference type="EMBL" id="MFC3199817.1"/>
    </source>
</evidence>
<evidence type="ECO:0008006" key="3">
    <source>
        <dbReference type="Google" id="ProtNLM"/>
    </source>
</evidence>